<accession>A0AA45WQ66</accession>
<evidence type="ECO:0000313" key="2">
    <source>
        <dbReference type="EMBL" id="SMP24168.1"/>
    </source>
</evidence>
<feature type="non-terminal residue" evidence="2">
    <location>
        <position position="1"/>
    </location>
</feature>
<comment type="caution">
    <text evidence="2">The sequence shown here is derived from an EMBL/GenBank/DDBJ whole genome shotgun (WGS) entry which is preliminary data.</text>
</comment>
<evidence type="ECO:0000313" key="3">
    <source>
        <dbReference type="Proteomes" id="UP001157947"/>
    </source>
</evidence>
<dbReference type="AlphaFoldDB" id="A0AA45WQ66"/>
<dbReference type="Proteomes" id="UP001157947">
    <property type="component" value="Unassembled WGS sequence"/>
</dbReference>
<gene>
    <name evidence="1" type="ORF">SAMN06264868_1231</name>
    <name evidence="2" type="ORF">SAMN06264868_1327</name>
</gene>
<protein>
    <submittedName>
        <fullName evidence="2">Uncharacterized protein</fullName>
    </submittedName>
</protein>
<evidence type="ECO:0000313" key="1">
    <source>
        <dbReference type="EMBL" id="SMP21362.1"/>
    </source>
</evidence>
<keyword evidence="3" id="KW-1185">Reference proteome</keyword>
<reference evidence="2" key="1">
    <citation type="submission" date="2017-05" db="EMBL/GenBank/DDBJ databases">
        <authorList>
            <person name="Varghese N."/>
            <person name="Submissions S."/>
        </authorList>
    </citation>
    <scope>NUCLEOTIDE SEQUENCE</scope>
    <source>
        <strain evidence="2">DSM 18763</strain>
    </source>
</reference>
<dbReference type="EMBL" id="FXTX01000032">
    <property type="protein sequence ID" value="SMP24168.1"/>
    <property type="molecule type" value="Genomic_DNA"/>
</dbReference>
<dbReference type="EMBL" id="FXTX01000023">
    <property type="protein sequence ID" value="SMP21362.1"/>
    <property type="molecule type" value="Genomic_DNA"/>
</dbReference>
<name>A0AA45WQ66_9AQUI</name>
<proteinExistence type="predicted"/>
<organism evidence="2 3">
    <name type="scientific">Venenivibrio stagnispumantis</name>
    <dbReference type="NCBI Taxonomy" id="407998"/>
    <lineage>
        <taxon>Bacteria</taxon>
        <taxon>Pseudomonadati</taxon>
        <taxon>Aquificota</taxon>
        <taxon>Aquificia</taxon>
        <taxon>Aquificales</taxon>
        <taxon>Hydrogenothermaceae</taxon>
        <taxon>Venenivibrio</taxon>
    </lineage>
</organism>
<sequence length="30" mass="3454">KGREAIGDLERYVHKVLNPNQETGIKEPVY</sequence>